<reference evidence="1 2" key="1">
    <citation type="journal article" date="2015" name="Sci. Rep.">
        <title>The power of single molecule real-time sequencing technology in the de novo assembly of a eukaryotic genome.</title>
        <authorList>
            <person name="Sakai H."/>
            <person name="Naito K."/>
            <person name="Ogiso-Tanaka E."/>
            <person name="Takahashi Y."/>
            <person name="Iseki K."/>
            <person name="Muto C."/>
            <person name="Satou K."/>
            <person name="Teruya K."/>
            <person name="Shiroma A."/>
            <person name="Shimoji M."/>
            <person name="Hirano T."/>
            <person name="Itoh T."/>
            <person name="Kaga A."/>
            <person name="Tomooka N."/>
        </authorList>
    </citation>
    <scope>NUCLEOTIDE SEQUENCE [LARGE SCALE GENOMIC DNA]</scope>
    <source>
        <strain evidence="2">cv. Shumari</strain>
    </source>
</reference>
<dbReference type="EMBL" id="AP015036">
    <property type="protein sequence ID" value="BAT81819.1"/>
    <property type="molecule type" value="Genomic_DNA"/>
</dbReference>
<evidence type="ECO:0000313" key="2">
    <source>
        <dbReference type="Proteomes" id="UP000291084"/>
    </source>
</evidence>
<dbReference type="AlphaFoldDB" id="A0A0S3RMN0"/>
<evidence type="ECO:0000313" key="1">
    <source>
        <dbReference type="EMBL" id="BAT81819.1"/>
    </source>
</evidence>
<keyword evidence="2" id="KW-1185">Reference proteome</keyword>
<gene>
    <name evidence="1" type="primary">Vigan.03G170600</name>
    <name evidence="1" type="ORF">VIGAN_03170600</name>
</gene>
<accession>A0A0S3RMN0</accession>
<protein>
    <submittedName>
        <fullName evidence="1">Uncharacterized protein</fullName>
    </submittedName>
</protein>
<sequence length="79" mass="8619">MTFYRALGDPPLDEVIEKINSENAKVDDADIEEIDQNDKTVVTIVSKTIISKACATLELKEVPPPIAGISSSNLEVVIY</sequence>
<dbReference type="Proteomes" id="UP000291084">
    <property type="component" value="Chromosome 3"/>
</dbReference>
<organism evidence="1 2">
    <name type="scientific">Vigna angularis var. angularis</name>
    <dbReference type="NCBI Taxonomy" id="157739"/>
    <lineage>
        <taxon>Eukaryota</taxon>
        <taxon>Viridiplantae</taxon>
        <taxon>Streptophyta</taxon>
        <taxon>Embryophyta</taxon>
        <taxon>Tracheophyta</taxon>
        <taxon>Spermatophyta</taxon>
        <taxon>Magnoliopsida</taxon>
        <taxon>eudicotyledons</taxon>
        <taxon>Gunneridae</taxon>
        <taxon>Pentapetalae</taxon>
        <taxon>rosids</taxon>
        <taxon>fabids</taxon>
        <taxon>Fabales</taxon>
        <taxon>Fabaceae</taxon>
        <taxon>Papilionoideae</taxon>
        <taxon>50 kb inversion clade</taxon>
        <taxon>NPAAA clade</taxon>
        <taxon>indigoferoid/millettioid clade</taxon>
        <taxon>Phaseoleae</taxon>
        <taxon>Vigna</taxon>
    </lineage>
</organism>
<proteinExistence type="predicted"/>
<name>A0A0S3RMN0_PHAAN</name>